<dbReference type="PROSITE" id="PS50887">
    <property type="entry name" value="GGDEF"/>
    <property type="match status" value="1"/>
</dbReference>
<dbReference type="InterPro" id="IPR001789">
    <property type="entry name" value="Sig_transdc_resp-reg_receiver"/>
</dbReference>
<keyword evidence="7" id="KW-1185">Reference proteome</keyword>
<feature type="domain" description="GGDEF" evidence="5">
    <location>
        <begin position="311"/>
        <end position="441"/>
    </location>
</feature>
<dbReference type="SMART" id="SM00267">
    <property type="entry name" value="GGDEF"/>
    <property type="match status" value="1"/>
</dbReference>
<feature type="domain" description="Response regulatory" evidence="4">
    <location>
        <begin position="10"/>
        <end position="125"/>
    </location>
</feature>
<reference evidence="6 7" key="1">
    <citation type="submission" date="2017-09" db="EMBL/GenBank/DDBJ databases">
        <title>Genomics of the genus Arcobacter.</title>
        <authorList>
            <person name="Perez-Cataluna A."/>
            <person name="Figueras M.J."/>
            <person name="Salas-Masso N."/>
        </authorList>
    </citation>
    <scope>NUCLEOTIDE SEQUENCE [LARGE SCALE GENOMIC DNA]</scope>
    <source>
        <strain evidence="6 7">CECT 7386</strain>
    </source>
</reference>
<feature type="modified residue" description="4-aspartylphosphate" evidence="3">
    <location>
        <position position="60"/>
    </location>
</feature>
<dbReference type="GO" id="GO:0000160">
    <property type="term" value="P:phosphorelay signal transduction system"/>
    <property type="evidence" value="ECO:0007669"/>
    <property type="project" value="InterPro"/>
</dbReference>
<dbReference type="Gene3D" id="3.30.450.20">
    <property type="entry name" value="PAS domain"/>
    <property type="match status" value="1"/>
</dbReference>
<evidence type="ECO:0000256" key="2">
    <source>
        <dbReference type="ARBA" id="ARBA00034247"/>
    </source>
</evidence>
<evidence type="ECO:0000313" key="7">
    <source>
        <dbReference type="Proteomes" id="UP000290092"/>
    </source>
</evidence>
<dbReference type="PROSITE" id="PS50110">
    <property type="entry name" value="RESPONSE_REGULATORY"/>
    <property type="match status" value="1"/>
</dbReference>
<dbReference type="CDD" id="cd17536">
    <property type="entry name" value="REC_YesN-like"/>
    <property type="match status" value="1"/>
</dbReference>
<dbReference type="InterPro" id="IPR011006">
    <property type="entry name" value="CheY-like_superfamily"/>
</dbReference>
<dbReference type="GO" id="GO:0052621">
    <property type="term" value="F:diguanylate cyclase activity"/>
    <property type="evidence" value="ECO:0007669"/>
    <property type="project" value="UniProtKB-EC"/>
</dbReference>
<dbReference type="SUPFAM" id="SSF55073">
    <property type="entry name" value="Nucleotide cyclase"/>
    <property type="match status" value="1"/>
</dbReference>
<dbReference type="PANTHER" id="PTHR45138:SF9">
    <property type="entry name" value="DIGUANYLATE CYCLASE DGCM-RELATED"/>
    <property type="match status" value="1"/>
</dbReference>
<comment type="catalytic activity">
    <reaction evidence="2">
        <text>2 GTP = 3',3'-c-di-GMP + 2 diphosphate</text>
        <dbReference type="Rhea" id="RHEA:24898"/>
        <dbReference type="ChEBI" id="CHEBI:33019"/>
        <dbReference type="ChEBI" id="CHEBI:37565"/>
        <dbReference type="ChEBI" id="CHEBI:58805"/>
        <dbReference type="EC" id="2.7.7.65"/>
    </reaction>
</comment>
<dbReference type="EC" id="2.7.7.65" evidence="1"/>
<sequence>MNKEILKNIKVLYVEDENDVREFTGKTIKAIVKEIIVAENGKVGLEKFQENPDIDLIVTDINMPKMGGLEMCAEIKTINPEIPIVITSAHNDPNFLKKAIDVGVSAYAMKPIDLYQLIESMIKAVEPIFLRKQLEAVNLSLEEKVEEGIQKIKSILDAQDNIVFVSNTKTITNVNKKFLEFFKISSLNTFLNENQCVSTLFKNEKGFFSLETLKKSDKNWIEYLQNLSEVDRVVKIKNNNGIDRVFTVNIDQYEHKGEYFVISLTDITELKEKSNLLEYQASHDLLTGLYNRQKFHDIFGKEIRRDKRYDNDLSLILFDIDHFKNFNDEFGHNLGDEVLKFIAEIVTKNVREHDTIVRWGGEEFLILLPETDLKGALKVAEKIRVAIEEFRDDTLPKNITASFGVTTLYEGDNEEQFVKKADIALYKAKSEGRNKVVSHTA</sequence>
<dbReference type="InterPro" id="IPR043128">
    <property type="entry name" value="Rev_trsase/Diguanyl_cyclase"/>
</dbReference>
<dbReference type="CDD" id="cd01949">
    <property type="entry name" value="GGDEF"/>
    <property type="match status" value="1"/>
</dbReference>
<dbReference type="RefSeq" id="WP_114841850.1">
    <property type="nucleotide sequence ID" value="NZ_CP031219.1"/>
</dbReference>
<dbReference type="SUPFAM" id="SSF52172">
    <property type="entry name" value="CheY-like"/>
    <property type="match status" value="1"/>
</dbReference>
<dbReference type="Gene3D" id="3.40.50.2300">
    <property type="match status" value="1"/>
</dbReference>
<evidence type="ECO:0000256" key="3">
    <source>
        <dbReference type="PROSITE-ProRule" id="PRU00169"/>
    </source>
</evidence>
<organism evidence="6 7">
    <name type="scientific">Malaciobacter mytili LMG 24559</name>
    <dbReference type="NCBI Taxonomy" id="1032238"/>
    <lineage>
        <taxon>Bacteria</taxon>
        <taxon>Pseudomonadati</taxon>
        <taxon>Campylobacterota</taxon>
        <taxon>Epsilonproteobacteria</taxon>
        <taxon>Campylobacterales</taxon>
        <taxon>Arcobacteraceae</taxon>
        <taxon>Malaciobacter</taxon>
    </lineage>
</organism>
<evidence type="ECO:0000259" key="5">
    <source>
        <dbReference type="PROSITE" id="PS50887"/>
    </source>
</evidence>
<evidence type="ECO:0000259" key="4">
    <source>
        <dbReference type="PROSITE" id="PS50110"/>
    </source>
</evidence>
<gene>
    <name evidence="6" type="ORF">CP985_10725</name>
</gene>
<dbReference type="Pfam" id="PF00990">
    <property type="entry name" value="GGDEF"/>
    <property type="match status" value="1"/>
</dbReference>
<protein>
    <recommendedName>
        <fullName evidence="1">diguanylate cyclase</fullName>
        <ecNumber evidence="1">2.7.7.65</ecNumber>
    </recommendedName>
</protein>
<comment type="caution">
    <text evidence="6">The sequence shown here is derived from an EMBL/GenBank/DDBJ whole genome shotgun (WGS) entry which is preliminary data.</text>
</comment>
<accession>A0AAX2ADP0</accession>
<dbReference type="FunFam" id="3.30.70.270:FF:000001">
    <property type="entry name" value="Diguanylate cyclase domain protein"/>
    <property type="match status" value="1"/>
</dbReference>
<dbReference type="EMBL" id="NXID01000044">
    <property type="protein sequence ID" value="RXK15008.1"/>
    <property type="molecule type" value="Genomic_DNA"/>
</dbReference>
<dbReference type="InterPro" id="IPR029787">
    <property type="entry name" value="Nucleotide_cyclase"/>
</dbReference>
<dbReference type="Pfam" id="PF00072">
    <property type="entry name" value="Response_reg"/>
    <property type="match status" value="1"/>
</dbReference>
<keyword evidence="3" id="KW-0597">Phosphoprotein</keyword>
<dbReference type="KEGG" id="amyt:AMYT_1413"/>
<dbReference type="PANTHER" id="PTHR45138">
    <property type="entry name" value="REGULATORY COMPONENTS OF SENSORY TRANSDUCTION SYSTEM"/>
    <property type="match status" value="1"/>
</dbReference>
<dbReference type="SMART" id="SM00448">
    <property type="entry name" value="REC"/>
    <property type="match status" value="1"/>
</dbReference>
<name>A0AAX2ADP0_9BACT</name>
<evidence type="ECO:0000313" key="6">
    <source>
        <dbReference type="EMBL" id="RXK15008.1"/>
    </source>
</evidence>
<dbReference type="InterPro" id="IPR000160">
    <property type="entry name" value="GGDEF_dom"/>
</dbReference>
<proteinExistence type="predicted"/>
<dbReference type="InterPro" id="IPR050469">
    <property type="entry name" value="Diguanylate_Cyclase"/>
</dbReference>
<evidence type="ECO:0000256" key="1">
    <source>
        <dbReference type="ARBA" id="ARBA00012528"/>
    </source>
</evidence>
<dbReference type="AlphaFoldDB" id="A0AAX2ADP0"/>
<dbReference type="NCBIfam" id="TIGR00254">
    <property type="entry name" value="GGDEF"/>
    <property type="match status" value="1"/>
</dbReference>
<dbReference type="Proteomes" id="UP000290092">
    <property type="component" value="Unassembled WGS sequence"/>
</dbReference>
<dbReference type="Gene3D" id="3.30.70.270">
    <property type="match status" value="1"/>
</dbReference>